<evidence type="ECO:0000313" key="3">
    <source>
        <dbReference type="Proteomes" id="UP000274922"/>
    </source>
</evidence>
<feature type="chain" id="PRO_5020231863" evidence="1">
    <location>
        <begin position="29"/>
        <end position="129"/>
    </location>
</feature>
<protein>
    <submittedName>
        <fullName evidence="2">Uncharacterized protein</fullName>
    </submittedName>
</protein>
<gene>
    <name evidence="2" type="ORF">CXG81DRAFT_24877</name>
</gene>
<keyword evidence="3" id="KW-1185">Reference proteome</keyword>
<keyword evidence="1" id="KW-0732">Signal</keyword>
<feature type="signal peptide" evidence="1">
    <location>
        <begin position="1"/>
        <end position="28"/>
    </location>
</feature>
<dbReference type="AlphaFoldDB" id="A0A4P9XAU4"/>
<reference evidence="3" key="1">
    <citation type="journal article" date="2018" name="Nat. Microbiol.">
        <title>Leveraging single-cell genomics to expand the fungal tree of life.</title>
        <authorList>
            <person name="Ahrendt S.R."/>
            <person name="Quandt C.A."/>
            <person name="Ciobanu D."/>
            <person name="Clum A."/>
            <person name="Salamov A."/>
            <person name="Andreopoulos B."/>
            <person name="Cheng J.F."/>
            <person name="Woyke T."/>
            <person name="Pelin A."/>
            <person name="Henrissat B."/>
            <person name="Reynolds N.K."/>
            <person name="Benny G.L."/>
            <person name="Smith M.E."/>
            <person name="James T.Y."/>
            <person name="Grigoriev I.V."/>
        </authorList>
    </citation>
    <scope>NUCLEOTIDE SEQUENCE [LARGE SCALE GENOMIC DNA]</scope>
    <source>
        <strain evidence="3">ATCC 52028</strain>
    </source>
</reference>
<name>A0A4P9XAU4_9FUNG</name>
<dbReference type="Proteomes" id="UP000274922">
    <property type="component" value="Unassembled WGS sequence"/>
</dbReference>
<organism evidence="2 3">
    <name type="scientific">Caulochytrium protostelioides</name>
    <dbReference type="NCBI Taxonomy" id="1555241"/>
    <lineage>
        <taxon>Eukaryota</taxon>
        <taxon>Fungi</taxon>
        <taxon>Fungi incertae sedis</taxon>
        <taxon>Chytridiomycota</taxon>
        <taxon>Chytridiomycota incertae sedis</taxon>
        <taxon>Chytridiomycetes</taxon>
        <taxon>Caulochytriales</taxon>
        <taxon>Caulochytriaceae</taxon>
        <taxon>Caulochytrium</taxon>
    </lineage>
</organism>
<dbReference type="EMBL" id="ML014142">
    <property type="protein sequence ID" value="RKP02504.1"/>
    <property type="molecule type" value="Genomic_DNA"/>
</dbReference>
<sequence>MVAPATRQQRRAAAALAAAALIPALVSGAPVDTPTTTTTAVAAPTATATTPDLDANVRFATEEQHAAVVSCNAIYGANMLGLNQKCVIRSNSGNLWCTNSKTATIGNSQFFYDPACFWGAEDSAKCSVM</sequence>
<evidence type="ECO:0000313" key="2">
    <source>
        <dbReference type="EMBL" id="RKP02504.1"/>
    </source>
</evidence>
<proteinExistence type="predicted"/>
<accession>A0A4P9XAU4</accession>
<evidence type="ECO:0000256" key="1">
    <source>
        <dbReference type="SAM" id="SignalP"/>
    </source>
</evidence>